<accession>A0A816K2I0</accession>
<dbReference type="PANTHER" id="PTHR10492:SF101">
    <property type="entry name" value="ATP-DEPENDENT DNA HELICASE"/>
    <property type="match status" value="1"/>
</dbReference>
<dbReference type="AlphaFoldDB" id="A0A816K2I0"/>
<evidence type="ECO:0000313" key="1">
    <source>
        <dbReference type="EMBL" id="CAF1905855.1"/>
    </source>
</evidence>
<dbReference type="Proteomes" id="UP001295469">
    <property type="component" value="Chromosome C02"/>
</dbReference>
<sequence>MAAADGVEPTIDEIKNYFDARYLSACESTWRILGYPTQYRSTPVEYLTFHLEGEQPVVFKEGDTVKSVLARAHLSKTMFLAWFDCCEMYPEARELTYAELPTKFVYDSKEKVWNPRKKGFAIGRLAPVSPSSGALYFLRVLLNKIKGPRSYDDIKTVNGIVLPSYEDACYALGLLDDDKEYIEGLKECAFWASSGYVRQLFVNMLLSGCLSTPRLVWDATKGLLSEDILFNERKKRRNPG</sequence>
<reference evidence="1" key="1">
    <citation type="submission" date="2021-01" db="EMBL/GenBank/DDBJ databases">
        <authorList>
            <consortium name="Genoscope - CEA"/>
            <person name="William W."/>
        </authorList>
    </citation>
    <scope>NUCLEOTIDE SEQUENCE</scope>
</reference>
<proteinExistence type="predicted"/>
<dbReference type="OMA" id="ENIPELW"/>
<dbReference type="PANTHER" id="PTHR10492">
    <property type="match status" value="1"/>
</dbReference>
<organism evidence="1">
    <name type="scientific">Brassica napus</name>
    <name type="common">Rape</name>
    <dbReference type="NCBI Taxonomy" id="3708"/>
    <lineage>
        <taxon>Eukaryota</taxon>
        <taxon>Viridiplantae</taxon>
        <taxon>Streptophyta</taxon>
        <taxon>Embryophyta</taxon>
        <taxon>Tracheophyta</taxon>
        <taxon>Spermatophyta</taxon>
        <taxon>Magnoliopsida</taxon>
        <taxon>eudicotyledons</taxon>
        <taxon>Gunneridae</taxon>
        <taxon>Pentapetalae</taxon>
        <taxon>rosids</taxon>
        <taxon>malvids</taxon>
        <taxon>Brassicales</taxon>
        <taxon>Brassicaceae</taxon>
        <taxon>Brassiceae</taxon>
        <taxon>Brassica</taxon>
    </lineage>
</organism>
<dbReference type="Gramene" id="CDX81602">
    <property type="protein sequence ID" value="CDX81602"/>
    <property type="gene ID" value="GSBRNA2T00135337001"/>
</dbReference>
<name>A0A816K2I0_BRANA</name>
<dbReference type="EMBL" id="HG994366">
    <property type="protein sequence ID" value="CAF1905855.1"/>
    <property type="molecule type" value="Genomic_DNA"/>
</dbReference>
<protein>
    <submittedName>
        <fullName evidence="1">(rape) hypothetical protein</fullName>
    </submittedName>
</protein>
<gene>
    <name evidence="1" type="ORF">DARMORV10_C02P26020.1</name>
</gene>